<evidence type="ECO:0000256" key="1">
    <source>
        <dbReference type="ARBA" id="ARBA00023002"/>
    </source>
</evidence>
<dbReference type="InterPro" id="IPR051265">
    <property type="entry name" value="HIBADH-related_NP60_sf"/>
</dbReference>
<dbReference type="InterPro" id="IPR013328">
    <property type="entry name" value="6PGD_dom2"/>
</dbReference>
<evidence type="ECO:0000313" key="6">
    <source>
        <dbReference type="Proteomes" id="UP000628448"/>
    </source>
</evidence>
<dbReference type="SUPFAM" id="SSF51735">
    <property type="entry name" value="NAD(P)-binding Rossmann-fold domains"/>
    <property type="match status" value="1"/>
</dbReference>
<feature type="domain" description="6-phosphogluconate dehydrogenase NADP-binding" evidence="3">
    <location>
        <begin position="4"/>
        <end position="155"/>
    </location>
</feature>
<dbReference type="InterPro" id="IPR015815">
    <property type="entry name" value="HIBADH-related"/>
</dbReference>
<dbReference type="InterPro" id="IPR008927">
    <property type="entry name" value="6-PGluconate_DH-like_C_sf"/>
</dbReference>
<dbReference type="EMBL" id="JADWYR010000002">
    <property type="protein sequence ID" value="MBG9377806.1"/>
    <property type="molecule type" value="Genomic_DNA"/>
</dbReference>
<evidence type="ECO:0000259" key="3">
    <source>
        <dbReference type="Pfam" id="PF03446"/>
    </source>
</evidence>
<organism evidence="5 6">
    <name type="scientific">Panacibacter microcysteis</name>
    <dbReference type="NCBI Taxonomy" id="2793269"/>
    <lineage>
        <taxon>Bacteria</taxon>
        <taxon>Pseudomonadati</taxon>
        <taxon>Bacteroidota</taxon>
        <taxon>Chitinophagia</taxon>
        <taxon>Chitinophagales</taxon>
        <taxon>Chitinophagaceae</taxon>
        <taxon>Panacibacter</taxon>
    </lineage>
</organism>
<dbReference type="AlphaFoldDB" id="A0A931EBT9"/>
<dbReference type="PIRSF" id="PIRSF000103">
    <property type="entry name" value="HIBADH"/>
    <property type="match status" value="1"/>
</dbReference>
<keyword evidence="6" id="KW-1185">Reference proteome</keyword>
<evidence type="ECO:0000259" key="4">
    <source>
        <dbReference type="Pfam" id="PF21761"/>
    </source>
</evidence>
<keyword evidence="1" id="KW-0560">Oxidoreductase</keyword>
<feature type="active site" evidence="2">
    <location>
        <position position="168"/>
    </location>
</feature>
<feature type="domain" description="NADPH-dependent reductive aminase-like C-terminal" evidence="4">
    <location>
        <begin position="175"/>
        <end position="278"/>
    </location>
</feature>
<dbReference type="GO" id="GO:0016491">
    <property type="term" value="F:oxidoreductase activity"/>
    <property type="evidence" value="ECO:0007669"/>
    <property type="project" value="UniProtKB-KW"/>
</dbReference>
<dbReference type="PANTHER" id="PTHR43580:SF2">
    <property type="entry name" value="CYTOKINE-LIKE NUCLEAR FACTOR N-PAC"/>
    <property type="match status" value="1"/>
</dbReference>
<proteinExistence type="predicted"/>
<gene>
    <name evidence="5" type="ORF">I5907_16320</name>
</gene>
<dbReference type="InterPro" id="IPR048666">
    <property type="entry name" value="RedAm-like_C"/>
</dbReference>
<comment type="caution">
    <text evidence="5">The sequence shown here is derived from an EMBL/GenBank/DDBJ whole genome shotgun (WGS) entry which is preliminary data.</text>
</comment>
<accession>A0A931EBT9</accession>
<dbReference type="Pfam" id="PF21761">
    <property type="entry name" value="RedAm-like_C"/>
    <property type="match status" value="1"/>
</dbReference>
<reference evidence="5" key="1">
    <citation type="submission" date="2020-11" db="EMBL/GenBank/DDBJ databases">
        <title>Bacterial whole genome sequence for Panacibacter sp. DH6.</title>
        <authorList>
            <person name="Le V."/>
            <person name="Ko S."/>
            <person name="Ahn C.-Y."/>
            <person name="Oh H.-M."/>
        </authorList>
    </citation>
    <scope>NUCLEOTIDE SEQUENCE</scope>
    <source>
        <strain evidence="5">DH6</strain>
    </source>
</reference>
<dbReference type="InterPro" id="IPR036291">
    <property type="entry name" value="NAD(P)-bd_dom_sf"/>
</dbReference>
<dbReference type="InterPro" id="IPR006115">
    <property type="entry name" value="6PGDH_NADP-bd"/>
</dbReference>
<dbReference type="GO" id="GO:0050661">
    <property type="term" value="F:NADP binding"/>
    <property type="evidence" value="ECO:0007669"/>
    <property type="project" value="InterPro"/>
</dbReference>
<dbReference type="Proteomes" id="UP000628448">
    <property type="component" value="Unassembled WGS sequence"/>
</dbReference>
<dbReference type="Gene3D" id="3.40.50.720">
    <property type="entry name" value="NAD(P)-binding Rossmann-like Domain"/>
    <property type="match status" value="1"/>
</dbReference>
<dbReference type="Pfam" id="PF03446">
    <property type="entry name" value="NAD_binding_2"/>
    <property type="match status" value="1"/>
</dbReference>
<evidence type="ECO:0000313" key="5">
    <source>
        <dbReference type="EMBL" id="MBG9377806.1"/>
    </source>
</evidence>
<dbReference type="RefSeq" id="WP_196991873.1">
    <property type="nucleotide sequence ID" value="NZ_JADWYR010000002.1"/>
</dbReference>
<dbReference type="PANTHER" id="PTHR43580">
    <property type="entry name" value="OXIDOREDUCTASE GLYR1-RELATED"/>
    <property type="match status" value="1"/>
</dbReference>
<evidence type="ECO:0000256" key="2">
    <source>
        <dbReference type="PIRSR" id="PIRSR000103-1"/>
    </source>
</evidence>
<name>A0A931EBT9_9BACT</name>
<dbReference type="SUPFAM" id="SSF48179">
    <property type="entry name" value="6-phosphogluconate dehydrogenase C-terminal domain-like"/>
    <property type="match status" value="1"/>
</dbReference>
<dbReference type="Gene3D" id="1.10.1040.10">
    <property type="entry name" value="N-(1-d-carboxylethyl)-l-norvaline Dehydrogenase, domain 2"/>
    <property type="match status" value="1"/>
</dbReference>
<protein>
    <submittedName>
        <fullName evidence="5">NAD(P)-dependent oxidoreductase</fullName>
    </submittedName>
</protein>
<sequence length="283" mass="30376">MTKTFIGMGLLGSNFVKAMLQKGDTVHVWNRTVEKAKVLEQFGATAFDDIKDAVHLADIIHITLKDDATVDEVLASAAKGFKANVVLIDHTTTSVSGAIERTAYWKSKGYTYLHAPVFMGPANALESSGFMLVSGDQQVIAAHETMLAKMTGKLLNFGSDEGKAAGIKLSGNLFLLCITTGLSDALALAKAHNIKPAELQELFNHWNPGATAPARLKKIVDANFHEPSWELNMARKDAGLMLDAAINAGKPLAVIPAIAAELDRWIAKGHGTDDWSVIGKDNL</sequence>